<organism evidence="4">
    <name type="scientific">Brugia pahangi</name>
    <name type="common">Filarial nematode worm</name>
    <dbReference type="NCBI Taxonomy" id="6280"/>
    <lineage>
        <taxon>Eukaryota</taxon>
        <taxon>Metazoa</taxon>
        <taxon>Ecdysozoa</taxon>
        <taxon>Nematoda</taxon>
        <taxon>Chromadorea</taxon>
        <taxon>Rhabditida</taxon>
        <taxon>Spirurina</taxon>
        <taxon>Spiruromorpha</taxon>
        <taxon>Filarioidea</taxon>
        <taxon>Onchocercidae</taxon>
        <taxon>Brugia</taxon>
    </lineage>
</organism>
<name>A0A0N4TXS2_BRUPA</name>
<reference evidence="2 3" key="2">
    <citation type="submission" date="2018-11" db="EMBL/GenBank/DDBJ databases">
        <authorList>
            <consortium name="Pathogen Informatics"/>
        </authorList>
    </citation>
    <scope>NUCLEOTIDE SEQUENCE [LARGE SCALE GENOMIC DNA]</scope>
</reference>
<evidence type="ECO:0000313" key="3">
    <source>
        <dbReference type="Proteomes" id="UP000278627"/>
    </source>
</evidence>
<gene>
    <name evidence="2" type="ORF">BPAG_LOCUS13708</name>
</gene>
<protein>
    <submittedName>
        <fullName evidence="2 4">Uncharacterized protein</fullName>
    </submittedName>
</protein>
<sequence>MPIKPEMCSLGFRMLFVTISGSRGSINDSKSYSKGFLNGGKGIEAMRSVCDAYGVNRVGIEVRSVLFVAVHPPISRIVRRGAPGNALRAGTVRTRNDWFSLSGLAGQNSQTLAVLQIYVHVGHSDSSTVCICQDLMFSGDPASEKRKEPISPEPAKKRPRIQEVSLPDHMFSLRVQRIIF</sequence>
<evidence type="ECO:0000313" key="2">
    <source>
        <dbReference type="EMBL" id="VDN94893.1"/>
    </source>
</evidence>
<accession>A0A0N4TXS2</accession>
<proteinExistence type="predicted"/>
<feature type="region of interest" description="Disordered" evidence="1">
    <location>
        <begin position="140"/>
        <end position="159"/>
    </location>
</feature>
<dbReference type="WBParaSite" id="BPAG_0001378001-mRNA-1">
    <property type="protein sequence ID" value="BPAG_0001378001-mRNA-1"/>
    <property type="gene ID" value="BPAG_0001378001"/>
</dbReference>
<feature type="compositionally biased region" description="Basic and acidic residues" evidence="1">
    <location>
        <begin position="142"/>
        <end position="156"/>
    </location>
</feature>
<evidence type="ECO:0000313" key="4">
    <source>
        <dbReference type="WBParaSite" id="BPAG_0001378001-mRNA-1"/>
    </source>
</evidence>
<evidence type="ECO:0000256" key="1">
    <source>
        <dbReference type="SAM" id="MobiDB-lite"/>
    </source>
</evidence>
<dbReference type="Proteomes" id="UP000278627">
    <property type="component" value="Unassembled WGS sequence"/>
</dbReference>
<dbReference type="EMBL" id="UZAD01013436">
    <property type="protein sequence ID" value="VDN94893.1"/>
    <property type="molecule type" value="Genomic_DNA"/>
</dbReference>
<reference evidence="4" key="1">
    <citation type="submission" date="2017-02" db="UniProtKB">
        <authorList>
            <consortium name="WormBaseParasite"/>
        </authorList>
    </citation>
    <scope>IDENTIFICATION</scope>
</reference>
<dbReference type="AlphaFoldDB" id="A0A0N4TXS2"/>
<keyword evidence="3" id="KW-1185">Reference proteome</keyword>